<proteinExistence type="predicted"/>
<name>A0AAV2BNL6_9ARAC</name>
<keyword evidence="2" id="KW-1185">Reference proteome</keyword>
<protein>
    <recommendedName>
        <fullName evidence="3">LAGLIDADG homing endonuclease</fullName>
    </recommendedName>
</protein>
<dbReference type="InterPro" id="IPR036388">
    <property type="entry name" value="WH-like_DNA-bd_sf"/>
</dbReference>
<sequence length="141" mass="17247">MARRRSLLLDFLRRGLDENKYLFLRFINGTRLIFSIDFPHRRRKSSVECEDILKDWYRLRNMEYVLGSKDYTKGKLMLLACLRKSDDVEVMRRDGGKITCRILSEEERREKRSMRREFRERRTQNTDEAIPSFEPRYIMEL</sequence>
<dbReference type="SUPFAM" id="SSF46785">
    <property type="entry name" value="Winged helix' DNA-binding domain"/>
    <property type="match status" value="1"/>
</dbReference>
<evidence type="ECO:0000313" key="1">
    <source>
        <dbReference type="EMBL" id="CAL1297871.1"/>
    </source>
</evidence>
<comment type="caution">
    <text evidence="1">The sequence shown here is derived from an EMBL/GenBank/DDBJ whole genome shotgun (WGS) entry which is preliminary data.</text>
</comment>
<dbReference type="Proteomes" id="UP001497382">
    <property type="component" value="Unassembled WGS sequence"/>
</dbReference>
<evidence type="ECO:0000313" key="2">
    <source>
        <dbReference type="Proteomes" id="UP001497382"/>
    </source>
</evidence>
<evidence type="ECO:0008006" key="3">
    <source>
        <dbReference type="Google" id="ProtNLM"/>
    </source>
</evidence>
<dbReference type="InterPro" id="IPR036390">
    <property type="entry name" value="WH_DNA-bd_sf"/>
</dbReference>
<reference evidence="1 2" key="1">
    <citation type="submission" date="2024-04" db="EMBL/GenBank/DDBJ databases">
        <authorList>
            <person name="Rising A."/>
            <person name="Reimegard J."/>
            <person name="Sonavane S."/>
            <person name="Akerstrom W."/>
            <person name="Nylinder S."/>
            <person name="Hedman E."/>
            <person name="Kallberg Y."/>
        </authorList>
    </citation>
    <scope>NUCLEOTIDE SEQUENCE [LARGE SCALE GENOMIC DNA]</scope>
</reference>
<dbReference type="Gene3D" id="1.10.10.10">
    <property type="entry name" value="Winged helix-like DNA-binding domain superfamily/Winged helix DNA-binding domain"/>
    <property type="match status" value="1"/>
</dbReference>
<dbReference type="AlphaFoldDB" id="A0AAV2BNL6"/>
<gene>
    <name evidence="1" type="ORF">LARSCL_LOCUS20558</name>
</gene>
<organism evidence="1 2">
    <name type="scientific">Larinioides sclopetarius</name>
    <dbReference type="NCBI Taxonomy" id="280406"/>
    <lineage>
        <taxon>Eukaryota</taxon>
        <taxon>Metazoa</taxon>
        <taxon>Ecdysozoa</taxon>
        <taxon>Arthropoda</taxon>
        <taxon>Chelicerata</taxon>
        <taxon>Arachnida</taxon>
        <taxon>Araneae</taxon>
        <taxon>Araneomorphae</taxon>
        <taxon>Entelegynae</taxon>
        <taxon>Araneoidea</taxon>
        <taxon>Araneidae</taxon>
        <taxon>Larinioides</taxon>
    </lineage>
</organism>
<accession>A0AAV2BNL6</accession>
<dbReference type="EMBL" id="CAXIEN010000444">
    <property type="protein sequence ID" value="CAL1297871.1"/>
    <property type="molecule type" value="Genomic_DNA"/>
</dbReference>